<dbReference type="EMBL" id="CP034841">
    <property type="protein sequence ID" value="QBF34703.1"/>
    <property type="molecule type" value="Genomic_DNA"/>
</dbReference>
<dbReference type="OrthoDB" id="397241at2"/>
<organism evidence="1 2">
    <name type="scientific">Mycoplasmopsis phocirhinis</name>
    <dbReference type="NCBI Taxonomy" id="142650"/>
    <lineage>
        <taxon>Bacteria</taxon>
        <taxon>Bacillati</taxon>
        <taxon>Mycoplasmatota</taxon>
        <taxon>Mycoplasmoidales</taxon>
        <taxon>Metamycoplasmataceae</taxon>
        <taxon>Mycoplasmopsis</taxon>
    </lineage>
</organism>
<evidence type="ECO:0000313" key="2">
    <source>
        <dbReference type="Proteomes" id="UP000289326"/>
    </source>
</evidence>
<dbReference type="KEGG" id="mphi:EG856_02120"/>
<name>A0A4P6MNT0_9BACT</name>
<dbReference type="RefSeq" id="WP_130429480.1">
    <property type="nucleotide sequence ID" value="NZ_CP034841.1"/>
</dbReference>
<sequence>MKIRNILSYTLVTGTLVTATVSLAGYKIYKVHVSNYNQNNFDLNKQTKTINYEFKPITLKQNNVDTLLKINDDNLINEHYNVSDLLDQADINMFGISTSIQPFWDQLRLAMMAKGEVHFTQFVYGDSRMSVDKEKFENWLHNMRAINLDKDKKSRVYNFNRFWTNKDFLIKSLRDVIVANPDKKINLWVSSAELNYIRQYLELAAFKNVKFLCLNEASSIISSYETRFINDIDDFNRKNQQISIEDIESGPTGWIPLSTVLDNVYFFFEDHDGVDKFKNKQLKRVYPYSVDKDWRIKNTFFQARDINKKRIPFSKDYYKISRQDWRVERDKVKQSQQLYANKPKIIFLGSGGDVKIEKDLLAHVINKYQDQYNIYYKGHPNFSVIDKWIENVVNKNKIIEYTDRIHTTNFNNPINLNTSLKPGNFVTILNNQIPSEELTTNHANDEGNEKGLWFEKWATVDMNTGALKAILDISGKNTTADLIFTGISIRDQEGKKIIAWRAASPISEIDDPVNNELWNEYVLKQAEIFKTKNN</sequence>
<reference evidence="1 2" key="1">
    <citation type="submission" date="2019-01" db="EMBL/GenBank/DDBJ databases">
        <title>Complete sequence and annotation of the Mycoplasma phocirhinis strain 852T genome.</title>
        <authorList>
            <person name="Frasca S.Jr."/>
            <person name="Kutish G.F."/>
            <person name="Castellanos Gell J."/>
            <person name="Michaels D.L."/>
            <person name="Brown D.R."/>
        </authorList>
    </citation>
    <scope>NUCLEOTIDE SEQUENCE [LARGE SCALE GENOMIC DNA]</scope>
    <source>
        <strain evidence="1 2">852</strain>
    </source>
</reference>
<evidence type="ECO:0000313" key="1">
    <source>
        <dbReference type="EMBL" id="QBF34703.1"/>
    </source>
</evidence>
<gene>
    <name evidence="1" type="ORF">EG856_02120</name>
</gene>
<accession>A0A4P6MNT0</accession>
<dbReference type="AlphaFoldDB" id="A0A4P6MNT0"/>
<dbReference type="Proteomes" id="UP000289326">
    <property type="component" value="Chromosome"/>
</dbReference>
<proteinExistence type="predicted"/>
<keyword evidence="2" id="KW-1185">Reference proteome</keyword>
<protein>
    <submittedName>
        <fullName evidence="1">Uncharacterized protein</fullName>
    </submittedName>
</protein>